<dbReference type="OrthoDB" id="2690847at2759"/>
<reference evidence="2 3" key="1">
    <citation type="submission" date="2014-04" db="EMBL/GenBank/DDBJ databases">
        <authorList>
            <consortium name="DOE Joint Genome Institute"/>
            <person name="Kuo A."/>
            <person name="Kohler A."/>
            <person name="Jargeat P."/>
            <person name="Nagy L.G."/>
            <person name="Floudas D."/>
            <person name="Copeland A."/>
            <person name="Barry K.W."/>
            <person name="Cichocki N."/>
            <person name="Veneault-Fourrey C."/>
            <person name="LaButti K."/>
            <person name="Lindquist E.A."/>
            <person name="Lipzen A."/>
            <person name="Lundell T."/>
            <person name="Morin E."/>
            <person name="Murat C."/>
            <person name="Sun H."/>
            <person name="Tunlid A."/>
            <person name="Henrissat B."/>
            <person name="Grigoriev I.V."/>
            <person name="Hibbett D.S."/>
            <person name="Martin F."/>
            <person name="Nordberg H.P."/>
            <person name="Cantor M.N."/>
            <person name="Hua S.X."/>
        </authorList>
    </citation>
    <scope>NUCLEOTIDE SEQUENCE [LARGE SCALE GENOMIC DNA]</scope>
    <source>
        <strain evidence="2 3">Ve08.2h10</strain>
    </source>
</reference>
<name>A0A0D0DS25_9AGAM</name>
<evidence type="ECO:0000256" key="1">
    <source>
        <dbReference type="SAM" id="MobiDB-lite"/>
    </source>
</evidence>
<gene>
    <name evidence="2" type="ORF">PAXRUDRAFT_35191</name>
</gene>
<feature type="region of interest" description="Disordered" evidence="1">
    <location>
        <begin position="109"/>
        <end position="172"/>
    </location>
</feature>
<accession>A0A0D0DS25</accession>
<dbReference type="AlphaFoldDB" id="A0A0D0DS25"/>
<dbReference type="Proteomes" id="UP000054538">
    <property type="component" value="Unassembled WGS sequence"/>
</dbReference>
<sequence length="249" mass="28356">MVSNHLSHIHGNIKTCLGELLEKRKNIMDTVLSVVGMKSGQHCYRIFQIGLARDRSMVEKCFSVYLLPSMEKDLHEHVSFHLDKSLDDLMEQLTEKLDTMVQVDMDKPAEQNQENSSTLNNNDNTTSSQANGEDNPDADGIPDKEYTPGKRPDDETTREKKDDEVSSFFSKEDGSAPVYTSLKFWNYINDSLAKMCQKAVKQCITQEQAEKFYSSSLGLSWDILMMDLHEYPGQHHISEKPATDTDRPK</sequence>
<evidence type="ECO:0000313" key="3">
    <source>
        <dbReference type="Proteomes" id="UP000054538"/>
    </source>
</evidence>
<proteinExistence type="predicted"/>
<reference evidence="3" key="2">
    <citation type="submission" date="2015-01" db="EMBL/GenBank/DDBJ databases">
        <title>Evolutionary Origins and Diversification of the Mycorrhizal Mutualists.</title>
        <authorList>
            <consortium name="DOE Joint Genome Institute"/>
            <consortium name="Mycorrhizal Genomics Consortium"/>
            <person name="Kohler A."/>
            <person name="Kuo A."/>
            <person name="Nagy L.G."/>
            <person name="Floudas D."/>
            <person name="Copeland A."/>
            <person name="Barry K.W."/>
            <person name="Cichocki N."/>
            <person name="Veneault-Fourrey C."/>
            <person name="LaButti K."/>
            <person name="Lindquist E.A."/>
            <person name="Lipzen A."/>
            <person name="Lundell T."/>
            <person name="Morin E."/>
            <person name="Murat C."/>
            <person name="Riley R."/>
            <person name="Ohm R."/>
            <person name="Sun H."/>
            <person name="Tunlid A."/>
            <person name="Henrissat B."/>
            <person name="Grigoriev I.V."/>
            <person name="Hibbett D.S."/>
            <person name="Martin F."/>
        </authorList>
    </citation>
    <scope>NUCLEOTIDE SEQUENCE [LARGE SCALE GENOMIC DNA]</scope>
    <source>
        <strain evidence="3">Ve08.2h10</strain>
    </source>
</reference>
<dbReference type="HOGENOM" id="CLU_1012299_0_0_1"/>
<keyword evidence="3" id="KW-1185">Reference proteome</keyword>
<dbReference type="STRING" id="930991.A0A0D0DS25"/>
<organism evidence="2 3">
    <name type="scientific">Paxillus rubicundulus Ve08.2h10</name>
    <dbReference type="NCBI Taxonomy" id="930991"/>
    <lineage>
        <taxon>Eukaryota</taxon>
        <taxon>Fungi</taxon>
        <taxon>Dikarya</taxon>
        <taxon>Basidiomycota</taxon>
        <taxon>Agaricomycotina</taxon>
        <taxon>Agaricomycetes</taxon>
        <taxon>Agaricomycetidae</taxon>
        <taxon>Boletales</taxon>
        <taxon>Paxilineae</taxon>
        <taxon>Paxillaceae</taxon>
        <taxon>Paxillus</taxon>
    </lineage>
</organism>
<dbReference type="InParanoid" id="A0A0D0DS25"/>
<feature type="compositionally biased region" description="Basic and acidic residues" evidence="1">
    <location>
        <begin position="141"/>
        <end position="172"/>
    </location>
</feature>
<evidence type="ECO:0000313" key="2">
    <source>
        <dbReference type="EMBL" id="KIK90781.1"/>
    </source>
</evidence>
<feature type="compositionally biased region" description="Low complexity" evidence="1">
    <location>
        <begin position="111"/>
        <end position="129"/>
    </location>
</feature>
<dbReference type="EMBL" id="KN825472">
    <property type="protein sequence ID" value="KIK90781.1"/>
    <property type="molecule type" value="Genomic_DNA"/>
</dbReference>
<protein>
    <submittedName>
        <fullName evidence="2">Uncharacterized protein</fullName>
    </submittedName>
</protein>